<evidence type="ECO:0000313" key="1">
    <source>
        <dbReference type="EMBL" id="CAD7630940.1"/>
    </source>
</evidence>
<dbReference type="EMBL" id="OC863349">
    <property type="protein sequence ID" value="CAD7630940.1"/>
    <property type="molecule type" value="Genomic_DNA"/>
</dbReference>
<name>A0A7R9Q3F3_9ACAR</name>
<reference evidence="1" key="1">
    <citation type="submission" date="2020-11" db="EMBL/GenBank/DDBJ databases">
        <authorList>
            <person name="Tran Van P."/>
        </authorList>
    </citation>
    <scope>NUCLEOTIDE SEQUENCE</scope>
</reference>
<dbReference type="AlphaFoldDB" id="A0A7R9Q3F3"/>
<dbReference type="Proteomes" id="UP000759131">
    <property type="component" value="Unassembled WGS sequence"/>
</dbReference>
<sequence length="91" mass="10671">MFGKEITILWQTMLATELNAIDCRTFVFAPQCRGVSKKSLDSESNLYSLNNEEKINELKSQLKDNPLIRALLKNWFKDYNMKEDEEKEPII</sequence>
<keyword evidence="2" id="KW-1185">Reference proteome</keyword>
<accession>A0A7R9Q3F3</accession>
<organism evidence="1">
    <name type="scientific">Medioppia subpectinata</name>
    <dbReference type="NCBI Taxonomy" id="1979941"/>
    <lineage>
        <taxon>Eukaryota</taxon>
        <taxon>Metazoa</taxon>
        <taxon>Ecdysozoa</taxon>
        <taxon>Arthropoda</taxon>
        <taxon>Chelicerata</taxon>
        <taxon>Arachnida</taxon>
        <taxon>Acari</taxon>
        <taxon>Acariformes</taxon>
        <taxon>Sarcoptiformes</taxon>
        <taxon>Oribatida</taxon>
        <taxon>Brachypylina</taxon>
        <taxon>Oppioidea</taxon>
        <taxon>Oppiidae</taxon>
        <taxon>Medioppia</taxon>
    </lineage>
</organism>
<dbReference type="EMBL" id="CAJPIZ010008774">
    <property type="protein sequence ID" value="CAG2111370.1"/>
    <property type="molecule type" value="Genomic_DNA"/>
</dbReference>
<dbReference type="OrthoDB" id="6357664at2759"/>
<proteinExistence type="predicted"/>
<gene>
    <name evidence="1" type="ORF">OSB1V03_LOCUS11351</name>
</gene>
<evidence type="ECO:0000313" key="2">
    <source>
        <dbReference type="Proteomes" id="UP000759131"/>
    </source>
</evidence>
<protein>
    <submittedName>
        <fullName evidence="1">Uncharacterized protein</fullName>
    </submittedName>
</protein>